<feature type="DNA-binding region" description="H-T-H motif" evidence="4">
    <location>
        <begin position="23"/>
        <end position="42"/>
    </location>
</feature>
<evidence type="ECO:0000313" key="6">
    <source>
        <dbReference type="EMBL" id="NYI71641.1"/>
    </source>
</evidence>
<evidence type="ECO:0000256" key="3">
    <source>
        <dbReference type="ARBA" id="ARBA00023163"/>
    </source>
</evidence>
<gene>
    <name evidence="6" type="ORF">GGQ54_002201</name>
</gene>
<dbReference type="PANTHER" id="PTHR47506:SF1">
    <property type="entry name" value="HTH-TYPE TRANSCRIPTIONAL REGULATOR YJDC"/>
    <property type="match status" value="1"/>
</dbReference>
<reference evidence="6 7" key="1">
    <citation type="submission" date="2020-07" db="EMBL/GenBank/DDBJ databases">
        <title>Sequencing the genomes of 1000 actinobacteria strains.</title>
        <authorList>
            <person name="Klenk H.-P."/>
        </authorList>
    </citation>
    <scope>NUCLEOTIDE SEQUENCE [LARGE SCALE GENOMIC DNA]</scope>
    <source>
        <strain evidence="6 7">DSM 103164</strain>
    </source>
</reference>
<keyword evidence="1" id="KW-0805">Transcription regulation</keyword>
<protein>
    <submittedName>
        <fullName evidence="6">AcrR family transcriptional regulator</fullName>
    </submittedName>
</protein>
<dbReference type="PROSITE" id="PS50977">
    <property type="entry name" value="HTH_TETR_2"/>
    <property type="match status" value="1"/>
</dbReference>
<comment type="caution">
    <text evidence="6">The sequence shown here is derived from an EMBL/GenBank/DDBJ whole genome shotgun (WGS) entry which is preliminary data.</text>
</comment>
<dbReference type="EMBL" id="JACBZS010000001">
    <property type="protein sequence ID" value="NYI71641.1"/>
    <property type="molecule type" value="Genomic_DNA"/>
</dbReference>
<dbReference type="RefSeq" id="WP_179445441.1">
    <property type="nucleotide sequence ID" value="NZ_JACBZS010000001.1"/>
</dbReference>
<evidence type="ECO:0000256" key="1">
    <source>
        <dbReference type="ARBA" id="ARBA00023015"/>
    </source>
</evidence>
<accession>A0A7Z0DA88</accession>
<feature type="domain" description="HTH tetR-type" evidence="5">
    <location>
        <begin position="1"/>
        <end position="60"/>
    </location>
</feature>
<organism evidence="6 7">
    <name type="scientific">Naumannella cuiyingiana</name>
    <dbReference type="NCBI Taxonomy" id="1347891"/>
    <lineage>
        <taxon>Bacteria</taxon>
        <taxon>Bacillati</taxon>
        <taxon>Actinomycetota</taxon>
        <taxon>Actinomycetes</taxon>
        <taxon>Propionibacteriales</taxon>
        <taxon>Propionibacteriaceae</taxon>
        <taxon>Naumannella</taxon>
    </lineage>
</organism>
<keyword evidence="3" id="KW-0804">Transcription</keyword>
<dbReference type="InterPro" id="IPR009057">
    <property type="entry name" value="Homeodomain-like_sf"/>
</dbReference>
<dbReference type="SUPFAM" id="SSF48498">
    <property type="entry name" value="Tetracyclin repressor-like, C-terminal domain"/>
    <property type="match status" value="1"/>
</dbReference>
<evidence type="ECO:0000256" key="2">
    <source>
        <dbReference type="ARBA" id="ARBA00023125"/>
    </source>
</evidence>
<evidence type="ECO:0000256" key="4">
    <source>
        <dbReference type="PROSITE-ProRule" id="PRU00335"/>
    </source>
</evidence>
<dbReference type="PANTHER" id="PTHR47506">
    <property type="entry name" value="TRANSCRIPTIONAL REGULATORY PROTEIN"/>
    <property type="match status" value="1"/>
</dbReference>
<evidence type="ECO:0000259" key="5">
    <source>
        <dbReference type="PROSITE" id="PS50977"/>
    </source>
</evidence>
<sequence>MTADPLLDAVEKLINAHGVQAVGMDRVRAASGLSLKRIYGLYPNKQRLVAATLARRDERWREELAGAVDDAPDKVEALFGWLGAWFAEPDFRGCLWVNVHGELGGDHPEVLAQVRAHKVAFRDQVLGWFADAGPEIAEEIWLLAEGAIVTAGITGDVGAASRAGRAARRLLGGEAAPRRPRSP</sequence>
<name>A0A7Z0DA88_9ACTN</name>
<proteinExistence type="predicted"/>
<dbReference type="SUPFAM" id="SSF46689">
    <property type="entry name" value="Homeodomain-like"/>
    <property type="match status" value="1"/>
</dbReference>
<dbReference type="Pfam" id="PF00440">
    <property type="entry name" value="TetR_N"/>
    <property type="match status" value="1"/>
</dbReference>
<dbReference type="AlphaFoldDB" id="A0A7Z0DA88"/>
<dbReference type="InterPro" id="IPR036271">
    <property type="entry name" value="Tet_transcr_reg_TetR-rel_C_sf"/>
</dbReference>
<keyword evidence="7" id="KW-1185">Reference proteome</keyword>
<dbReference type="InterPro" id="IPR001647">
    <property type="entry name" value="HTH_TetR"/>
</dbReference>
<dbReference type="GO" id="GO:0003677">
    <property type="term" value="F:DNA binding"/>
    <property type="evidence" value="ECO:0007669"/>
    <property type="project" value="UniProtKB-UniRule"/>
</dbReference>
<evidence type="ECO:0000313" key="7">
    <source>
        <dbReference type="Proteomes" id="UP000527616"/>
    </source>
</evidence>
<dbReference type="Gene3D" id="1.10.357.10">
    <property type="entry name" value="Tetracycline Repressor, domain 2"/>
    <property type="match status" value="1"/>
</dbReference>
<keyword evidence="2 4" id="KW-0238">DNA-binding</keyword>
<dbReference type="Proteomes" id="UP000527616">
    <property type="component" value="Unassembled WGS sequence"/>
</dbReference>